<accession>A0ABN6SJ38</accession>
<proteinExistence type="predicted"/>
<dbReference type="SMART" id="SM00422">
    <property type="entry name" value="HTH_MERR"/>
    <property type="match status" value="1"/>
</dbReference>
<dbReference type="Proteomes" id="UP001321741">
    <property type="component" value="Chromosome"/>
</dbReference>
<dbReference type="InterPro" id="IPR012925">
    <property type="entry name" value="TipAS_dom"/>
</dbReference>
<feature type="domain" description="HTH merR-type" evidence="5">
    <location>
        <begin position="1"/>
        <end position="71"/>
    </location>
</feature>
<evidence type="ECO:0000313" key="7">
    <source>
        <dbReference type="Proteomes" id="UP001321741"/>
    </source>
</evidence>
<evidence type="ECO:0000256" key="3">
    <source>
        <dbReference type="ARBA" id="ARBA00023159"/>
    </source>
</evidence>
<organism evidence="6 7">
    <name type="scientific">Lactobacillus xylocopicola</name>
    <dbReference type="NCBI Taxonomy" id="2976676"/>
    <lineage>
        <taxon>Bacteria</taxon>
        <taxon>Bacillati</taxon>
        <taxon>Bacillota</taxon>
        <taxon>Bacilli</taxon>
        <taxon>Lactobacillales</taxon>
        <taxon>Lactobacillaceae</taxon>
        <taxon>Lactobacillus</taxon>
    </lineage>
</organism>
<dbReference type="PROSITE" id="PS00552">
    <property type="entry name" value="HTH_MERR_1"/>
    <property type="match status" value="1"/>
</dbReference>
<evidence type="ECO:0000256" key="4">
    <source>
        <dbReference type="ARBA" id="ARBA00023163"/>
    </source>
</evidence>
<dbReference type="InterPro" id="IPR009061">
    <property type="entry name" value="DNA-bd_dom_put_sf"/>
</dbReference>
<name>A0ABN6SJ38_9LACO</name>
<gene>
    <name evidence="6" type="ORF">KIM322_04610</name>
</gene>
<keyword evidence="7" id="KW-1185">Reference proteome</keyword>
<dbReference type="Gene3D" id="1.10.1660.10">
    <property type="match status" value="1"/>
</dbReference>
<evidence type="ECO:0000256" key="2">
    <source>
        <dbReference type="ARBA" id="ARBA00023125"/>
    </source>
</evidence>
<sequence length="254" mass="29455">MQYSIAELAKLAGVSTRTLRFYDKKGLLPARRDPQNNYRYYQEAEVNQLQKILFLRLFDLSLTQIKQVLQDSEDVQYQMLKRQRQKIITEQQRLANLLVNLDKTLARMKGVSKMTDTEKFAAFKTKAVEQNELQYGQELRAKYSEQTIADTYRKFKSLTENKMTHLEAITQQILTELEPLVGTSDLAQPAAKHLFDLHQKFLQMSWPAGNYSPAANKNLAAMYTCDARFKQYYEAGTGKQHAAQTLKEIIDYYA</sequence>
<keyword evidence="3" id="KW-0010">Activator</keyword>
<reference evidence="6 7" key="1">
    <citation type="journal article" date="2023" name="Microbiol. Spectr.">
        <title>Symbiosis of Carpenter Bees with Uncharacterized Lactic Acid Bacteria Showing NAD Auxotrophy.</title>
        <authorList>
            <person name="Kawasaki S."/>
            <person name="Ozawa K."/>
            <person name="Mori T."/>
            <person name="Yamamoto A."/>
            <person name="Ito M."/>
            <person name="Ohkuma M."/>
            <person name="Sakamoto M."/>
            <person name="Matsutani M."/>
        </authorList>
    </citation>
    <scope>NUCLEOTIDE SEQUENCE [LARGE SCALE GENOMIC DNA]</scope>
    <source>
        <strain evidence="6 7">Kim32-2</strain>
    </source>
</reference>
<evidence type="ECO:0000256" key="1">
    <source>
        <dbReference type="ARBA" id="ARBA00023015"/>
    </source>
</evidence>
<evidence type="ECO:0000313" key="6">
    <source>
        <dbReference type="EMBL" id="BDR60200.1"/>
    </source>
</evidence>
<dbReference type="PROSITE" id="PS50937">
    <property type="entry name" value="HTH_MERR_2"/>
    <property type="match status" value="1"/>
</dbReference>
<dbReference type="PANTHER" id="PTHR30204:SF90">
    <property type="entry name" value="HTH-TYPE TRANSCRIPTIONAL ACTIVATOR MTA"/>
    <property type="match status" value="1"/>
</dbReference>
<dbReference type="SUPFAM" id="SSF46955">
    <property type="entry name" value="Putative DNA-binding domain"/>
    <property type="match status" value="1"/>
</dbReference>
<dbReference type="Pfam" id="PF13411">
    <property type="entry name" value="MerR_1"/>
    <property type="match status" value="1"/>
</dbReference>
<dbReference type="PRINTS" id="PR00040">
    <property type="entry name" value="HTHMERR"/>
</dbReference>
<dbReference type="Pfam" id="PF07739">
    <property type="entry name" value="TipAS"/>
    <property type="match status" value="1"/>
</dbReference>
<keyword evidence="2" id="KW-0238">DNA-binding</keyword>
<keyword evidence="4" id="KW-0804">Transcription</keyword>
<dbReference type="InterPro" id="IPR000551">
    <property type="entry name" value="MerR-type_HTH_dom"/>
</dbReference>
<evidence type="ECO:0000259" key="5">
    <source>
        <dbReference type="PROSITE" id="PS50937"/>
    </source>
</evidence>
<dbReference type="Gene3D" id="1.10.490.50">
    <property type="entry name" value="Antibiotic binding domain of TipA-like multidrug resistance regulators"/>
    <property type="match status" value="1"/>
</dbReference>
<dbReference type="EMBL" id="AP026803">
    <property type="protein sequence ID" value="BDR60200.1"/>
    <property type="molecule type" value="Genomic_DNA"/>
</dbReference>
<dbReference type="SUPFAM" id="SSF89082">
    <property type="entry name" value="Antibiotic binding domain of TipA-like multidrug resistance regulators"/>
    <property type="match status" value="1"/>
</dbReference>
<protein>
    <submittedName>
        <fullName evidence="6">Transcriptional regulator</fullName>
    </submittedName>
</protein>
<dbReference type="CDD" id="cd01106">
    <property type="entry name" value="HTH_TipAL-Mta"/>
    <property type="match status" value="1"/>
</dbReference>
<dbReference type="RefSeq" id="WP_317637912.1">
    <property type="nucleotide sequence ID" value="NZ_AP026803.1"/>
</dbReference>
<dbReference type="InterPro" id="IPR047057">
    <property type="entry name" value="MerR_fam"/>
</dbReference>
<dbReference type="InterPro" id="IPR036244">
    <property type="entry name" value="TipA-like_antibiotic-bd"/>
</dbReference>
<keyword evidence="1" id="KW-0805">Transcription regulation</keyword>
<dbReference type="PANTHER" id="PTHR30204">
    <property type="entry name" value="REDOX-CYCLING DRUG-SENSING TRANSCRIPTIONAL ACTIVATOR SOXR"/>
    <property type="match status" value="1"/>
</dbReference>